<keyword evidence="3" id="KW-0067">ATP-binding</keyword>
<dbReference type="PANTHER" id="PTHR35526:SF3">
    <property type="entry name" value="ANTI-SIGMA-F FACTOR RSBW"/>
    <property type="match status" value="1"/>
</dbReference>
<keyword evidence="4" id="KW-1185">Reference proteome</keyword>
<dbReference type="RefSeq" id="WP_176161496.1">
    <property type="nucleotide sequence ID" value="NZ_CP054929.1"/>
</dbReference>
<dbReference type="Pfam" id="PF13581">
    <property type="entry name" value="HATPase_c_2"/>
    <property type="match status" value="1"/>
</dbReference>
<reference evidence="3 4" key="1">
    <citation type="submission" date="2020-06" db="EMBL/GenBank/DDBJ databases">
        <title>Genome mining for natural products.</title>
        <authorList>
            <person name="Zhang B."/>
            <person name="Shi J."/>
            <person name="Ge H."/>
        </authorList>
    </citation>
    <scope>NUCLEOTIDE SEQUENCE [LARGE SCALE GENOMIC DNA]</scope>
    <source>
        <strain evidence="3 4">NA00687</strain>
    </source>
</reference>
<dbReference type="InterPro" id="IPR036890">
    <property type="entry name" value="HATPase_C_sf"/>
</dbReference>
<dbReference type="PANTHER" id="PTHR35526">
    <property type="entry name" value="ANTI-SIGMA-F FACTOR RSBW-RELATED"/>
    <property type="match status" value="1"/>
</dbReference>
<feature type="domain" description="Histidine kinase/HSP90-like ATPase" evidence="2">
    <location>
        <begin position="16"/>
        <end position="120"/>
    </location>
</feature>
<sequence length="143" mass="14936">MTATTAPSLAQRRFTLPAAPASVPLARREARKLLADWLTEAEETLVDAALLALSELVTNSVRHAAITSPLSDIALTLTPDVLIIAVHDRHPTIPAPRSKAHADGSGGRGLAIVAALAEEAGGELRVVADEDALGKTSTVRLPR</sequence>
<organism evidence="3 4">
    <name type="scientific">Streptomyces buecherae</name>
    <dbReference type="NCBI Taxonomy" id="2763006"/>
    <lineage>
        <taxon>Bacteria</taxon>
        <taxon>Bacillati</taxon>
        <taxon>Actinomycetota</taxon>
        <taxon>Actinomycetes</taxon>
        <taxon>Kitasatosporales</taxon>
        <taxon>Streptomycetaceae</taxon>
        <taxon>Streptomyces</taxon>
    </lineage>
</organism>
<keyword evidence="1" id="KW-0723">Serine/threonine-protein kinase</keyword>
<evidence type="ECO:0000259" key="2">
    <source>
        <dbReference type="Pfam" id="PF13581"/>
    </source>
</evidence>
<dbReference type="EMBL" id="CP054929">
    <property type="protein sequence ID" value="QKW49762.1"/>
    <property type="molecule type" value="Genomic_DNA"/>
</dbReference>
<dbReference type="InterPro" id="IPR050267">
    <property type="entry name" value="Anti-sigma-factor_SerPK"/>
</dbReference>
<dbReference type="SUPFAM" id="SSF55874">
    <property type="entry name" value="ATPase domain of HSP90 chaperone/DNA topoisomerase II/histidine kinase"/>
    <property type="match status" value="1"/>
</dbReference>
<name>A0A7H8N5U0_9ACTN</name>
<keyword evidence="3" id="KW-0547">Nucleotide-binding</keyword>
<evidence type="ECO:0000313" key="3">
    <source>
        <dbReference type="EMBL" id="QKW49762.1"/>
    </source>
</evidence>
<protein>
    <submittedName>
        <fullName evidence="3">ATP-binding protein</fullName>
    </submittedName>
</protein>
<gene>
    <name evidence="3" type="ORF">HUT08_09575</name>
</gene>
<dbReference type="AlphaFoldDB" id="A0A7H8N5U0"/>
<dbReference type="GO" id="GO:0004674">
    <property type="term" value="F:protein serine/threonine kinase activity"/>
    <property type="evidence" value="ECO:0007669"/>
    <property type="project" value="UniProtKB-KW"/>
</dbReference>
<dbReference type="InterPro" id="IPR003594">
    <property type="entry name" value="HATPase_dom"/>
</dbReference>
<evidence type="ECO:0000256" key="1">
    <source>
        <dbReference type="ARBA" id="ARBA00022527"/>
    </source>
</evidence>
<dbReference type="Proteomes" id="UP000509303">
    <property type="component" value="Chromosome"/>
</dbReference>
<dbReference type="CDD" id="cd16936">
    <property type="entry name" value="HATPase_RsbW-like"/>
    <property type="match status" value="1"/>
</dbReference>
<accession>A0A7H8N5U0</accession>
<proteinExistence type="predicted"/>
<dbReference type="Gene3D" id="3.30.565.10">
    <property type="entry name" value="Histidine kinase-like ATPase, C-terminal domain"/>
    <property type="match status" value="1"/>
</dbReference>
<dbReference type="GO" id="GO:0005524">
    <property type="term" value="F:ATP binding"/>
    <property type="evidence" value="ECO:0007669"/>
    <property type="project" value="UniProtKB-KW"/>
</dbReference>
<evidence type="ECO:0000313" key="4">
    <source>
        <dbReference type="Proteomes" id="UP000509303"/>
    </source>
</evidence>
<keyword evidence="1" id="KW-0808">Transferase</keyword>
<keyword evidence="1" id="KW-0418">Kinase</keyword>